<name>A0A854QD76_CRYNE</name>
<dbReference type="OrthoDB" id="21557at2759"/>
<keyword evidence="12" id="KW-0812">Transmembrane</keyword>
<feature type="compositionally biased region" description="Low complexity" evidence="11">
    <location>
        <begin position="329"/>
        <end position="346"/>
    </location>
</feature>
<evidence type="ECO:0000313" key="14">
    <source>
        <dbReference type="Proteomes" id="UP000199727"/>
    </source>
</evidence>
<dbReference type="PANTHER" id="PTHR46367">
    <property type="entry name" value="ATAXIN-7-LIKE PROTEIN 3"/>
    <property type="match status" value="1"/>
</dbReference>
<keyword evidence="5" id="KW-0156">Chromatin regulator</keyword>
<organism evidence="13 14">
    <name type="scientific">Cryptococcus neoformans Tu259-1</name>
    <dbReference type="NCBI Taxonomy" id="1230072"/>
    <lineage>
        <taxon>Eukaryota</taxon>
        <taxon>Fungi</taxon>
        <taxon>Dikarya</taxon>
        <taxon>Basidiomycota</taxon>
        <taxon>Agaricomycotina</taxon>
        <taxon>Tremellomycetes</taxon>
        <taxon>Tremellales</taxon>
        <taxon>Cryptococcaceae</taxon>
        <taxon>Cryptococcus</taxon>
        <taxon>Cryptococcus neoformans species complex</taxon>
    </lineage>
</organism>
<keyword evidence="2" id="KW-0479">Metal-binding</keyword>
<keyword evidence="9" id="KW-0539">Nucleus</keyword>
<comment type="similarity">
    <text evidence="10">Belongs to the SGF11 family.</text>
</comment>
<evidence type="ECO:0000256" key="1">
    <source>
        <dbReference type="ARBA" id="ARBA00004123"/>
    </source>
</evidence>
<evidence type="ECO:0000256" key="8">
    <source>
        <dbReference type="ARBA" id="ARBA00023163"/>
    </source>
</evidence>
<dbReference type="GO" id="GO:0008270">
    <property type="term" value="F:zinc ion binding"/>
    <property type="evidence" value="ECO:0007669"/>
    <property type="project" value="UniProtKB-KW"/>
</dbReference>
<keyword evidence="3" id="KW-0863">Zinc-finger</keyword>
<feature type="region of interest" description="Disordered" evidence="11">
    <location>
        <begin position="226"/>
        <end position="371"/>
    </location>
</feature>
<evidence type="ECO:0000256" key="3">
    <source>
        <dbReference type="ARBA" id="ARBA00022771"/>
    </source>
</evidence>
<dbReference type="GO" id="GO:0006325">
    <property type="term" value="P:chromatin organization"/>
    <property type="evidence" value="ECO:0007669"/>
    <property type="project" value="UniProtKB-KW"/>
</dbReference>
<evidence type="ECO:0000256" key="11">
    <source>
        <dbReference type="SAM" id="MobiDB-lite"/>
    </source>
</evidence>
<evidence type="ECO:0000256" key="9">
    <source>
        <dbReference type="ARBA" id="ARBA00023242"/>
    </source>
</evidence>
<dbReference type="Gene3D" id="3.30.160.60">
    <property type="entry name" value="Classic Zinc Finger"/>
    <property type="match status" value="1"/>
</dbReference>
<feature type="compositionally biased region" description="Polar residues" evidence="11">
    <location>
        <begin position="266"/>
        <end position="277"/>
    </location>
</feature>
<keyword evidence="8" id="KW-0804">Transcription</keyword>
<evidence type="ECO:0000313" key="13">
    <source>
        <dbReference type="EMBL" id="OXG20753.1"/>
    </source>
</evidence>
<comment type="caution">
    <text evidence="13">The sequence shown here is derived from an EMBL/GenBank/DDBJ whole genome shotgun (WGS) entry which is preliminary data.</text>
</comment>
<gene>
    <name evidence="13" type="ORF">C361_03730</name>
</gene>
<evidence type="ECO:0000256" key="10">
    <source>
        <dbReference type="RuleBase" id="RU261113"/>
    </source>
</evidence>
<feature type="compositionally biased region" description="Polar residues" evidence="11">
    <location>
        <begin position="314"/>
        <end position="328"/>
    </location>
</feature>
<keyword evidence="12" id="KW-1133">Transmembrane helix</keyword>
<feature type="compositionally biased region" description="Gly residues" evidence="11">
    <location>
        <begin position="163"/>
        <end position="175"/>
    </location>
</feature>
<keyword evidence="6" id="KW-0805">Transcription regulation</keyword>
<proteinExistence type="inferred from homology"/>
<dbReference type="GO" id="GO:0003713">
    <property type="term" value="F:transcription coactivator activity"/>
    <property type="evidence" value="ECO:0007669"/>
    <property type="project" value="TreeGrafter"/>
</dbReference>
<feature type="transmembrane region" description="Helical" evidence="12">
    <location>
        <begin position="6"/>
        <end position="28"/>
    </location>
</feature>
<dbReference type="GO" id="GO:0071819">
    <property type="term" value="C:DUBm complex"/>
    <property type="evidence" value="ECO:0007669"/>
    <property type="project" value="TreeGrafter"/>
</dbReference>
<sequence>MRWAILPYVVFYCWHLILSTHLHILLFAEITTRPQAATVHCNYIETSHVPPFLLNIRSSADSLPEMPYKEEIRLVTKVILDEMLDDLILTTTISAHREVKRGRVICGTCGTRCRSHLPLLPNNIANSLHTSADASGSSSRAQTPQYISEAGGRSSGYTVGPEKGTGGSTGVGSGSGKVDSSGNAFFDCLVCSRPIASNRYAPHLAKCLGLNGSIRRVAARSAAVKARLGTGHDRSSPSPYLATGSENGDWGSDADSVGSHKKKKTQNNATKRNGSPNKSVAKGKKAKRGSSSGTPTPQFPRQALPPSKLGRPPTNRQTTQSSPVSSPEKSVISVASSGAGVTGSKTLPGAGNTLTEIVLGDESSEDADDDY</sequence>
<evidence type="ECO:0000256" key="7">
    <source>
        <dbReference type="ARBA" id="ARBA00023159"/>
    </source>
</evidence>
<dbReference type="EMBL" id="AMKT01000044">
    <property type="protein sequence ID" value="OXG20753.1"/>
    <property type="molecule type" value="Genomic_DNA"/>
</dbReference>
<dbReference type="GO" id="GO:0000124">
    <property type="term" value="C:SAGA complex"/>
    <property type="evidence" value="ECO:0007669"/>
    <property type="project" value="TreeGrafter"/>
</dbReference>
<reference evidence="13 14" key="1">
    <citation type="submission" date="2017-06" db="EMBL/GenBank/DDBJ databases">
        <title>Global population genomics of the pathogenic fungus Cryptococcus neoformans var. grubii.</title>
        <authorList>
            <person name="Cuomo C."/>
            <person name="Litvintseva A."/>
            <person name="Chen Y."/>
            <person name="Young S."/>
            <person name="Zeng Q."/>
            <person name="Chapman S."/>
            <person name="Gujja S."/>
            <person name="Saif S."/>
            <person name="Birren B."/>
        </authorList>
    </citation>
    <scope>NUCLEOTIDE SEQUENCE [LARGE SCALE GENOMIC DNA]</scope>
    <source>
        <strain evidence="13 14">Tu259-1</strain>
    </source>
</reference>
<dbReference type="InterPro" id="IPR051078">
    <property type="entry name" value="SGF11"/>
</dbReference>
<dbReference type="Proteomes" id="UP000199727">
    <property type="component" value="Unassembled WGS sequence"/>
</dbReference>
<protein>
    <recommendedName>
        <fullName evidence="10">SAGA-associated factor 11</fullName>
    </recommendedName>
</protein>
<dbReference type="GO" id="GO:0006357">
    <property type="term" value="P:regulation of transcription by RNA polymerase II"/>
    <property type="evidence" value="ECO:0007669"/>
    <property type="project" value="TreeGrafter"/>
</dbReference>
<evidence type="ECO:0000256" key="6">
    <source>
        <dbReference type="ARBA" id="ARBA00023015"/>
    </source>
</evidence>
<dbReference type="PANTHER" id="PTHR46367:SF1">
    <property type="entry name" value="ATAXIN-7-LIKE PROTEIN 3"/>
    <property type="match status" value="1"/>
</dbReference>
<keyword evidence="7 10" id="KW-0010">Activator</keyword>
<keyword evidence="4" id="KW-0862">Zinc</keyword>
<comment type="subcellular location">
    <subcellularLocation>
        <location evidence="1 10">Nucleus</location>
    </subcellularLocation>
</comment>
<evidence type="ECO:0000256" key="2">
    <source>
        <dbReference type="ARBA" id="ARBA00022723"/>
    </source>
</evidence>
<feature type="compositionally biased region" description="Acidic residues" evidence="11">
    <location>
        <begin position="362"/>
        <end position="371"/>
    </location>
</feature>
<keyword evidence="12" id="KW-0472">Membrane</keyword>
<dbReference type="Pfam" id="PF08209">
    <property type="entry name" value="Sgf11"/>
    <property type="match status" value="1"/>
</dbReference>
<dbReference type="InterPro" id="IPR013246">
    <property type="entry name" value="SAGA_su_Sgf11"/>
</dbReference>
<evidence type="ECO:0000256" key="12">
    <source>
        <dbReference type="SAM" id="Phobius"/>
    </source>
</evidence>
<evidence type="ECO:0000256" key="5">
    <source>
        <dbReference type="ARBA" id="ARBA00022853"/>
    </source>
</evidence>
<dbReference type="AlphaFoldDB" id="A0A854QD76"/>
<accession>A0A854QD76</accession>
<feature type="compositionally biased region" description="Polar residues" evidence="11">
    <location>
        <begin position="131"/>
        <end position="146"/>
    </location>
</feature>
<evidence type="ECO:0000256" key="4">
    <source>
        <dbReference type="ARBA" id="ARBA00022833"/>
    </source>
</evidence>
<feature type="region of interest" description="Disordered" evidence="11">
    <location>
        <begin position="131"/>
        <end position="176"/>
    </location>
</feature>